<proteinExistence type="predicted"/>
<dbReference type="PANTHER" id="PTHR34475">
    <property type="match status" value="1"/>
</dbReference>
<dbReference type="SUPFAM" id="SSF47413">
    <property type="entry name" value="lambda repressor-like DNA-binding domains"/>
    <property type="match status" value="1"/>
</dbReference>
<evidence type="ECO:0000313" key="4">
    <source>
        <dbReference type="EMBL" id="SEN43914.1"/>
    </source>
</evidence>
<dbReference type="InterPro" id="IPR050400">
    <property type="entry name" value="Bact_Cytoskel_RodZ"/>
</dbReference>
<dbReference type="InterPro" id="IPR010982">
    <property type="entry name" value="Lambda_DNA-bd_dom_sf"/>
</dbReference>
<dbReference type="Pfam" id="PF13464">
    <property type="entry name" value="RodZ_C"/>
    <property type="match status" value="1"/>
</dbReference>
<keyword evidence="2" id="KW-0812">Transmembrane</keyword>
<evidence type="ECO:0000259" key="3">
    <source>
        <dbReference type="PROSITE" id="PS50943"/>
    </source>
</evidence>
<dbReference type="PANTHER" id="PTHR34475:SF1">
    <property type="entry name" value="CYTOSKELETON PROTEIN RODZ"/>
    <property type="match status" value="1"/>
</dbReference>
<evidence type="ECO:0000313" key="5">
    <source>
        <dbReference type="Proteomes" id="UP000199695"/>
    </source>
</evidence>
<feature type="domain" description="HTH cro/C1-type" evidence="3">
    <location>
        <begin position="9"/>
        <end position="69"/>
    </location>
</feature>
<feature type="region of interest" description="Disordered" evidence="1">
    <location>
        <begin position="147"/>
        <end position="168"/>
    </location>
</feature>
<feature type="transmembrane region" description="Helical" evidence="2">
    <location>
        <begin position="117"/>
        <end position="138"/>
    </location>
</feature>
<name>A0A1H8GJI8_9BACL</name>
<dbReference type="Gene3D" id="1.10.260.40">
    <property type="entry name" value="lambda repressor-like DNA-binding domains"/>
    <property type="match status" value="1"/>
</dbReference>
<sequence length="271" mass="30790">MSNSAADQLKKARQSRNLSIEEIAGEMNIQPQYLEAIEKGDFSALPDLMFAQEFIRTYANYLGVDPNPVLHEYRNFRNPVEKTPQENVSPIALSRRERHAQNRSQRQFRIPLPPKKWLVWGGGIVCLLLVTFITWLFLDQEEPAAQTVESKPPASSPSPAPQIQSRPTVSLLQPSETYKYGDVYGIKNADRVELKLTAVKPTEIRVRADGPTGKILAEKKLTPGKTETFTHEKWISLRVDHPNYVNLFVNGVKIDTAEQKEVHIYQLKLTD</sequence>
<dbReference type="RefSeq" id="WP_089969994.1">
    <property type="nucleotide sequence ID" value="NZ_FOCQ01000011.1"/>
</dbReference>
<organism evidence="4 5">
    <name type="scientific">Lihuaxuella thermophila</name>
    <dbReference type="NCBI Taxonomy" id="1173111"/>
    <lineage>
        <taxon>Bacteria</taxon>
        <taxon>Bacillati</taxon>
        <taxon>Bacillota</taxon>
        <taxon>Bacilli</taxon>
        <taxon>Bacillales</taxon>
        <taxon>Thermoactinomycetaceae</taxon>
        <taxon>Lihuaxuella</taxon>
    </lineage>
</organism>
<keyword evidence="5" id="KW-1185">Reference proteome</keyword>
<gene>
    <name evidence="4" type="ORF">SAMN05444955_11185</name>
</gene>
<dbReference type="SMART" id="SM00530">
    <property type="entry name" value="HTH_XRE"/>
    <property type="match status" value="1"/>
</dbReference>
<dbReference type="EMBL" id="FOCQ01000011">
    <property type="protein sequence ID" value="SEN43914.1"/>
    <property type="molecule type" value="Genomic_DNA"/>
</dbReference>
<dbReference type="PROSITE" id="PS50943">
    <property type="entry name" value="HTH_CROC1"/>
    <property type="match status" value="1"/>
</dbReference>
<protein>
    <submittedName>
        <fullName evidence="4">Helix-turn-helix domain-containing protein</fullName>
    </submittedName>
</protein>
<dbReference type="OrthoDB" id="9797543at2"/>
<dbReference type="GO" id="GO:0003677">
    <property type="term" value="F:DNA binding"/>
    <property type="evidence" value="ECO:0007669"/>
    <property type="project" value="InterPro"/>
</dbReference>
<dbReference type="Proteomes" id="UP000199695">
    <property type="component" value="Unassembled WGS sequence"/>
</dbReference>
<dbReference type="InterPro" id="IPR001387">
    <property type="entry name" value="Cro/C1-type_HTH"/>
</dbReference>
<dbReference type="Pfam" id="PF13413">
    <property type="entry name" value="HTH_25"/>
    <property type="match status" value="1"/>
</dbReference>
<accession>A0A1H8GJI8</accession>
<dbReference type="STRING" id="1173111.SAMN05444955_11185"/>
<keyword evidence="2" id="KW-1133">Transmembrane helix</keyword>
<dbReference type="CDD" id="cd00093">
    <property type="entry name" value="HTH_XRE"/>
    <property type="match status" value="1"/>
</dbReference>
<evidence type="ECO:0000256" key="1">
    <source>
        <dbReference type="SAM" id="MobiDB-lite"/>
    </source>
</evidence>
<keyword evidence="2" id="KW-0472">Membrane</keyword>
<dbReference type="InterPro" id="IPR025194">
    <property type="entry name" value="RodZ-like_C"/>
</dbReference>
<dbReference type="AlphaFoldDB" id="A0A1H8GJI8"/>
<evidence type="ECO:0000256" key="2">
    <source>
        <dbReference type="SAM" id="Phobius"/>
    </source>
</evidence>
<reference evidence="4 5" key="1">
    <citation type="submission" date="2016-10" db="EMBL/GenBank/DDBJ databases">
        <authorList>
            <person name="de Groot N.N."/>
        </authorList>
    </citation>
    <scope>NUCLEOTIDE SEQUENCE [LARGE SCALE GENOMIC DNA]</scope>
    <source>
        <strain evidence="4 5">DSM 46701</strain>
    </source>
</reference>